<keyword evidence="3" id="KW-1185">Reference proteome</keyword>
<evidence type="ECO:0000256" key="1">
    <source>
        <dbReference type="SAM" id="MobiDB-lite"/>
    </source>
</evidence>
<feature type="region of interest" description="Disordered" evidence="1">
    <location>
        <begin position="346"/>
        <end position="372"/>
    </location>
</feature>
<evidence type="ECO:0000313" key="2">
    <source>
        <dbReference type="EMBL" id="KAH3869112.1"/>
    </source>
</evidence>
<reference evidence="2" key="2">
    <citation type="submission" date="2020-11" db="EMBL/GenBank/DDBJ databases">
        <authorList>
            <person name="McCartney M.A."/>
            <person name="Auch B."/>
            <person name="Kono T."/>
            <person name="Mallez S."/>
            <person name="Becker A."/>
            <person name="Gohl D.M."/>
            <person name="Silverstein K.A.T."/>
            <person name="Koren S."/>
            <person name="Bechman K.B."/>
            <person name="Herman A."/>
            <person name="Abrahante J.E."/>
            <person name="Garbe J."/>
        </authorList>
    </citation>
    <scope>NUCLEOTIDE SEQUENCE</scope>
    <source>
        <strain evidence="2">Duluth1</strain>
        <tissue evidence="2">Whole animal</tissue>
    </source>
</reference>
<protein>
    <submittedName>
        <fullName evidence="2">Uncharacterized protein</fullName>
    </submittedName>
</protein>
<sequence>MYKHKHHFLISTRQRNQLKYRHDQIHNHNNHFLTNTHLCNKLVCTHNQLKDRHNHKNHCHTSTRRNQLVRTNLNKFNSHTLGNQCNSHPGRTATNVSPYRWYPYPQWYSAQGQLQPFTNMEGQQGIRIQAGVTNHGFAPAGTDVQPAGSNVQTNVQPSGTSVQLNVLPAGTNVQPNVQPAIKGVIVPERENNAGRTHRHDDRRLRLTQQPKTLVYSGKGSWKSFKSKFNRYVVVNDWSEREKNDYLCMCLTDTARDYHTLITDKPPDITYNAIMEKLERRFGRQELPKTAEIKEGDLPLAESTPKTKAVSEDSNKFSSFYSSGYVTANQSLEVSPARVPVKQQIDIPVHSPNNQTRAGNVTSGASGSSTSSICSATNKGSFRTNISFSHMQDSLLI</sequence>
<proteinExistence type="predicted"/>
<evidence type="ECO:0000313" key="3">
    <source>
        <dbReference type="Proteomes" id="UP000828390"/>
    </source>
</evidence>
<comment type="caution">
    <text evidence="2">The sequence shown here is derived from an EMBL/GenBank/DDBJ whole genome shotgun (WGS) entry which is preliminary data.</text>
</comment>
<feature type="compositionally biased region" description="Low complexity" evidence="1">
    <location>
        <begin position="357"/>
        <end position="372"/>
    </location>
</feature>
<dbReference type="Proteomes" id="UP000828390">
    <property type="component" value="Unassembled WGS sequence"/>
</dbReference>
<dbReference type="AlphaFoldDB" id="A0A9D4M4N7"/>
<gene>
    <name evidence="2" type="ORF">DPMN_032271</name>
</gene>
<dbReference type="EMBL" id="JAIWYP010000002">
    <property type="protein sequence ID" value="KAH3869112.1"/>
    <property type="molecule type" value="Genomic_DNA"/>
</dbReference>
<organism evidence="2 3">
    <name type="scientific">Dreissena polymorpha</name>
    <name type="common">Zebra mussel</name>
    <name type="synonym">Mytilus polymorpha</name>
    <dbReference type="NCBI Taxonomy" id="45954"/>
    <lineage>
        <taxon>Eukaryota</taxon>
        <taxon>Metazoa</taxon>
        <taxon>Spiralia</taxon>
        <taxon>Lophotrochozoa</taxon>
        <taxon>Mollusca</taxon>
        <taxon>Bivalvia</taxon>
        <taxon>Autobranchia</taxon>
        <taxon>Heteroconchia</taxon>
        <taxon>Euheterodonta</taxon>
        <taxon>Imparidentia</taxon>
        <taxon>Neoheterodontei</taxon>
        <taxon>Myida</taxon>
        <taxon>Dreissenoidea</taxon>
        <taxon>Dreissenidae</taxon>
        <taxon>Dreissena</taxon>
    </lineage>
</organism>
<accession>A0A9D4M4N7</accession>
<reference evidence="2" key="1">
    <citation type="journal article" date="2019" name="bioRxiv">
        <title>The Genome of the Zebra Mussel, Dreissena polymorpha: A Resource for Invasive Species Research.</title>
        <authorList>
            <person name="McCartney M.A."/>
            <person name="Auch B."/>
            <person name="Kono T."/>
            <person name="Mallez S."/>
            <person name="Zhang Y."/>
            <person name="Obille A."/>
            <person name="Becker A."/>
            <person name="Abrahante J.E."/>
            <person name="Garbe J."/>
            <person name="Badalamenti J.P."/>
            <person name="Herman A."/>
            <person name="Mangelson H."/>
            <person name="Liachko I."/>
            <person name="Sullivan S."/>
            <person name="Sone E.D."/>
            <person name="Koren S."/>
            <person name="Silverstein K.A.T."/>
            <person name="Beckman K.B."/>
            <person name="Gohl D.M."/>
        </authorList>
    </citation>
    <scope>NUCLEOTIDE SEQUENCE</scope>
    <source>
        <strain evidence="2">Duluth1</strain>
        <tissue evidence="2">Whole animal</tissue>
    </source>
</reference>
<name>A0A9D4M4N7_DREPO</name>